<keyword evidence="2" id="KW-1185">Reference proteome</keyword>
<reference evidence="1" key="2">
    <citation type="submission" date="2015-06" db="UniProtKB">
        <authorList>
            <consortium name="EnsemblMetazoa"/>
        </authorList>
    </citation>
    <scope>IDENTIFICATION</scope>
</reference>
<organism evidence="1 2">
    <name type="scientific">Megaselia scalaris</name>
    <name type="common">Humpbacked fly</name>
    <name type="synonym">Phora scalaris</name>
    <dbReference type="NCBI Taxonomy" id="36166"/>
    <lineage>
        <taxon>Eukaryota</taxon>
        <taxon>Metazoa</taxon>
        <taxon>Ecdysozoa</taxon>
        <taxon>Arthropoda</taxon>
        <taxon>Hexapoda</taxon>
        <taxon>Insecta</taxon>
        <taxon>Pterygota</taxon>
        <taxon>Neoptera</taxon>
        <taxon>Endopterygota</taxon>
        <taxon>Diptera</taxon>
        <taxon>Brachycera</taxon>
        <taxon>Muscomorpha</taxon>
        <taxon>Platypezoidea</taxon>
        <taxon>Phoridae</taxon>
        <taxon>Megaseliini</taxon>
        <taxon>Megaselia</taxon>
    </lineage>
</organism>
<proteinExistence type="predicted"/>
<evidence type="ECO:0000313" key="1">
    <source>
        <dbReference type="EnsemblMetazoa" id="MESCA008405-PA"/>
    </source>
</evidence>
<dbReference type="HOGENOM" id="CLU_2443369_0_0_1"/>
<evidence type="ECO:0000313" key="2">
    <source>
        <dbReference type="Proteomes" id="UP000015102"/>
    </source>
</evidence>
<dbReference type="Proteomes" id="UP000015102">
    <property type="component" value="Unassembled WGS sequence"/>
</dbReference>
<dbReference type="EnsemblMetazoa" id="MESCA008405-RA">
    <property type="protein sequence ID" value="MESCA008405-PA"/>
    <property type="gene ID" value="MESCA008405"/>
</dbReference>
<dbReference type="AlphaFoldDB" id="T1GX63"/>
<protein>
    <submittedName>
        <fullName evidence="1">Uncharacterized protein</fullName>
    </submittedName>
</protein>
<reference evidence="2" key="1">
    <citation type="submission" date="2013-02" db="EMBL/GenBank/DDBJ databases">
        <authorList>
            <person name="Hughes D."/>
        </authorList>
    </citation>
    <scope>NUCLEOTIDE SEQUENCE</scope>
    <source>
        <strain>Durham</strain>
        <strain evidence="2">NC isolate 2 -- Noor lab</strain>
    </source>
</reference>
<sequence>MKSRDLRKSPLQRLSICRAVAPIEKKIPIKNRRKTNWESFKSEKDLSCYYCLKQFQGCIRRDEIDVIERTAPEVIDKFLAIEKTTNSLPR</sequence>
<name>T1GX63_MEGSC</name>
<dbReference type="EMBL" id="CAQQ02160122">
    <property type="status" value="NOT_ANNOTATED_CDS"/>
    <property type="molecule type" value="Genomic_DNA"/>
</dbReference>
<accession>T1GX63</accession>
<dbReference type="EMBL" id="CAQQ02160121">
    <property type="status" value="NOT_ANNOTATED_CDS"/>
    <property type="molecule type" value="Genomic_DNA"/>
</dbReference>